<name>A0A8J7G9S2_9BACL</name>
<evidence type="ECO:0000259" key="10">
    <source>
        <dbReference type="Pfam" id="PF00535"/>
    </source>
</evidence>
<dbReference type="Proteomes" id="UP000622653">
    <property type="component" value="Unassembled WGS sequence"/>
</dbReference>
<dbReference type="PANTHER" id="PTHR48090">
    <property type="entry name" value="UNDECAPRENYL-PHOSPHATE 4-DEOXY-4-FORMAMIDO-L-ARABINOSE TRANSFERASE-RELATED"/>
    <property type="match status" value="1"/>
</dbReference>
<dbReference type="GO" id="GO:0005886">
    <property type="term" value="C:plasma membrane"/>
    <property type="evidence" value="ECO:0007669"/>
    <property type="project" value="UniProtKB-SubCell"/>
</dbReference>
<organism evidence="11 12">
    <name type="scientific">Savagea serpentis</name>
    <dbReference type="NCBI Taxonomy" id="2785297"/>
    <lineage>
        <taxon>Bacteria</taxon>
        <taxon>Bacillati</taxon>
        <taxon>Bacillota</taxon>
        <taxon>Bacilli</taxon>
        <taxon>Bacillales</taxon>
        <taxon>Caryophanaceae</taxon>
        <taxon>Savagea</taxon>
    </lineage>
</organism>
<evidence type="ECO:0000256" key="8">
    <source>
        <dbReference type="ARBA" id="ARBA00038152"/>
    </source>
</evidence>
<keyword evidence="4" id="KW-0808">Transferase</keyword>
<keyword evidence="3" id="KW-0328">Glycosyltransferase</keyword>
<comment type="similarity">
    <text evidence="8">Belongs to the glycosyltransferase 2 family. GtrB subfamily.</text>
</comment>
<comment type="caution">
    <text evidence="11">The sequence shown here is derived from an EMBL/GenBank/DDBJ whole genome shotgun (WGS) entry which is preliminary data.</text>
</comment>
<evidence type="ECO:0000256" key="5">
    <source>
        <dbReference type="ARBA" id="ARBA00022692"/>
    </source>
</evidence>
<feature type="transmembrane region" description="Helical" evidence="9">
    <location>
        <begin position="229"/>
        <end position="250"/>
    </location>
</feature>
<gene>
    <name evidence="11" type="ORF">IRY55_10835</name>
</gene>
<evidence type="ECO:0000256" key="6">
    <source>
        <dbReference type="ARBA" id="ARBA00022989"/>
    </source>
</evidence>
<protein>
    <submittedName>
        <fullName evidence="11">Glycosyltransferase family 2 protein</fullName>
    </submittedName>
</protein>
<evidence type="ECO:0000256" key="4">
    <source>
        <dbReference type="ARBA" id="ARBA00022679"/>
    </source>
</evidence>
<dbReference type="InterPro" id="IPR029044">
    <property type="entry name" value="Nucleotide-diphossugar_trans"/>
</dbReference>
<reference evidence="11" key="1">
    <citation type="submission" date="2020-11" db="EMBL/GenBank/DDBJ databases">
        <title>Multidrug resistant novel bacterium Savagea serpentis sp. nov., isolated from the scats of a vine snake (Ahaetulla nasuta).</title>
        <authorList>
            <person name="Venkata Ramana V."/>
            <person name="Vikas Patil S."/>
            <person name="Yogita Lugani V."/>
        </authorList>
    </citation>
    <scope>NUCLEOTIDE SEQUENCE</scope>
    <source>
        <strain evidence="11">SN6</strain>
    </source>
</reference>
<dbReference type="EMBL" id="JADKPV010000006">
    <property type="protein sequence ID" value="MBF4501858.1"/>
    <property type="molecule type" value="Genomic_DNA"/>
</dbReference>
<keyword evidence="12" id="KW-1185">Reference proteome</keyword>
<dbReference type="CDD" id="cd04187">
    <property type="entry name" value="DPM1_like_bac"/>
    <property type="match status" value="1"/>
</dbReference>
<evidence type="ECO:0000313" key="11">
    <source>
        <dbReference type="EMBL" id="MBF4501858.1"/>
    </source>
</evidence>
<feature type="domain" description="Glycosyltransferase 2-like" evidence="10">
    <location>
        <begin position="6"/>
        <end position="167"/>
    </location>
</feature>
<evidence type="ECO:0000256" key="2">
    <source>
        <dbReference type="ARBA" id="ARBA00022475"/>
    </source>
</evidence>
<feature type="transmembrane region" description="Helical" evidence="9">
    <location>
        <begin position="262"/>
        <end position="287"/>
    </location>
</feature>
<dbReference type="FunFam" id="3.90.550.10:FF:000079">
    <property type="entry name" value="Probable glycosyl transferase"/>
    <property type="match status" value="1"/>
</dbReference>
<dbReference type="Pfam" id="PF00535">
    <property type="entry name" value="Glycos_transf_2"/>
    <property type="match status" value="1"/>
</dbReference>
<evidence type="ECO:0000256" key="9">
    <source>
        <dbReference type="SAM" id="Phobius"/>
    </source>
</evidence>
<evidence type="ECO:0000256" key="7">
    <source>
        <dbReference type="ARBA" id="ARBA00023136"/>
    </source>
</evidence>
<keyword evidence="5 9" id="KW-0812">Transmembrane</keyword>
<evidence type="ECO:0000256" key="1">
    <source>
        <dbReference type="ARBA" id="ARBA00004651"/>
    </source>
</evidence>
<keyword evidence="7 9" id="KW-0472">Membrane</keyword>
<keyword evidence="6 9" id="KW-1133">Transmembrane helix</keyword>
<dbReference type="Gene3D" id="3.90.550.10">
    <property type="entry name" value="Spore Coat Polysaccharide Biosynthesis Protein SpsA, Chain A"/>
    <property type="match status" value="1"/>
</dbReference>
<dbReference type="AlphaFoldDB" id="A0A8J7G9S2"/>
<dbReference type="SUPFAM" id="SSF53448">
    <property type="entry name" value="Nucleotide-diphospho-sugar transferases"/>
    <property type="match status" value="1"/>
</dbReference>
<accession>A0A8J7G9S2</accession>
<evidence type="ECO:0000256" key="3">
    <source>
        <dbReference type="ARBA" id="ARBA00022676"/>
    </source>
</evidence>
<dbReference type="RefSeq" id="WP_194563339.1">
    <property type="nucleotide sequence ID" value="NZ_JADKPV010000006.1"/>
</dbReference>
<proteinExistence type="inferred from homology"/>
<evidence type="ECO:0000313" key="12">
    <source>
        <dbReference type="Proteomes" id="UP000622653"/>
    </source>
</evidence>
<dbReference type="PANTHER" id="PTHR48090:SF8">
    <property type="entry name" value="GLYCOSYLTRANSFERASE CSBB-RELATED"/>
    <property type="match status" value="1"/>
</dbReference>
<sequence length="313" mass="35897">MKKIAIIIPVYNEQENITRVVHVLDDVTQKNSSLSFQYIFVNDGSSDHTKETLEQLHAQKKYVHFINFSRNFGKEAALLAGLKHCEYDAAILMDGDLQHPPSLIPELITAWEEGYDQVVAKRDRQGEHFIKSLFAKSYYYLINRITSVEMKDGEGDFRLLSKRASEALLSLNEHQRFSKGLYEWIGFPKKTICYRNVIREDGETKWSFKQLINYGVDGILSFNTKPLRICFYLGLATFLLSLFYIGYTFFQIVSGGIDVPGYFTTISAVLLLGSIQLFSLGIIGEYIGRIYNETKKRPHYIVDNASLEGEQHD</sequence>
<comment type="subcellular location">
    <subcellularLocation>
        <location evidence="1">Cell membrane</location>
        <topology evidence="1">Multi-pass membrane protein</topology>
    </subcellularLocation>
</comment>
<dbReference type="InterPro" id="IPR001173">
    <property type="entry name" value="Glyco_trans_2-like"/>
</dbReference>
<dbReference type="GO" id="GO:0016757">
    <property type="term" value="F:glycosyltransferase activity"/>
    <property type="evidence" value="ECO:0007669"/>
    <property type="project" value="UniProtKB-KW"/>
</dbReference>
<dbReference type="InterPro" id="IPR050256">
    <property type="entry name" value="Glycosyltransferase_2"/>
</dbReference>
<keyword evidence="2" id="KW-1003">Cell membrane</keyword>